<accession>A0A9P8RT07</accession>
<proteinExistence type="predicted"/>
<comment type="caution">
    <text evidence="1">The sequence shown here is derived from an EMBL/GenBank/DDBJ whole genome shotgun (WGS) entry which is preliminary data.</text>
</comment>
<dbReference type="AlphaFoldDB" id="A0A9P8RT07"/>
<keyword evidence="2" id="KW-1185">Reference proteome</keyword>
<evidence type="ECO:0000313" key="2">
    <source>
        <dbReference type="Proteomes" id="UP000750711"/>
    </source>
</evidence>
<sequence>MGDCGCHGQDGCDCGMDCGCCPGTDKIIAVAPESSTDKLVKDVVDAAGESVIPAAHGDPITKHNTIKSNFQKACKAKFLDRFGYAYNGNESTPLTIVPDEAPWGTEGFVTAGGLLNQKVNSYIQQNIVKSSPFLGLAEDAIVGDIGGFVSSLLGSAQGSPIVKEHEWSSSAQSQDPGKAFRIQTVICCGNIDVPDKAGNTTRFFLLYYCGVGYWAGC</sequence>
<organism evidence="1 2">
    <name type="scientific">Trichoglossum hirsutum</name>
    <dbReference type="NCBI Taxonomy" id="265104"/>
    <lineage>
        <taxon>Eukaryota</taxon>
        <taxon>Fungi</taxon>
        <taxon>Dikarya</taxon>
        <taxon>Ascomycota</taxon>
        <taxon>Pezizomycotina</taxon>
        <taxon>Geoglossomycetes</taxon>
        <taxon>Geoglossales</taxon>
        <taxon>Geoglossaceae</taxon>
        <taxon>Trichoglossum</taxon>
    </lineage>
</organism>
<protein>
    <submittedName>
        <fullName evidence="1">Uncharacterized protein</fullName>
    </submittedName>
</protein>
<reference evidence="1" key="1">
    <citation type="submission" date="2021-03" db="EMBL/GenBank/DDBJ databases">
        <title>Comparative genomics and phylogenomic investigation of the class Geoglossomycetes provide insights into ecological specialization and systematics.</title>
        <authorList>
            <person name="Melie T."/>
            <person name="Pirro S."/>
            <person name="Miller A.N."/>
            <person name="Quandt A."/>
        </authorList>
    </citation>
    <scope>NUCLEOTIDE SEQUENCE</scope>
    <source>
        <strain evidence="1">CAQ_001_2017</strain>
    </source>
</reference>
<dbReference type="EMBL" id="JAGHQM010000140">
    <property type="protein sequence ID" value="KAH0565068.1"/>
    <property type="molecule type" value="Genomic_DNA"/>
</dbReference>
<name>A0A9P8RT07_9PEZI</name>
<gene>
    <name evidence="1" type="ORF">GP486_001536</name>
</gene>
<dbReference type="Proteomes" id="UP000750711">
    <property type="component" value="Unassembled WGS sequence"/>
</dbReference>
<evidence type="ECO:0000313" key="1">
    <source>
        <dbReference type="EMBL" id="KAH0565068.1"/>
    </source>
</evidence>